<comment type="caution">
    <text evidence="1">The sequence shown here is derived from an EMBL/GenBank/DDBJ whole genome shotgun (WGS) entry which is preliminary data.</text>
</comment>
<name>A0AA39TS74_ARMTA</name>
<reference evidence="1" key="1">
    <citation type="submission" date="2023-06" db="EMBL/GenBank/DDBJ databases">
        <authorList>
            <consortium name="Lawrence Berkeley National Laboratory"/>
            <person name="Ahrendt S."/>
            <person name="Sahu N."/>
            <person name="Indic B."/>
            <person name="Wong-Bajracharya J."/>
            <person name="Merenyi Z."/>
            <person name="Ke H.-M."/>
            <person name="Monk M."/>
            <person name="Kocsube S."/>
            <person name="Drula E."/>
            <person name="Lipzen A."/>
            <person name="Balint B."/>
            <person name="Henrissat B."/>
            <person name="Andreopoulos B."/>
            <person name="Martin F.M."/>
            <person name="Harder C.B."/>
            <person name="Rigling D."/>
            <person name="Ford K.L."/>
            <person name="Foster G.D."/>
            <person name="Pangilinan J."/>
            <person name="Papanicolaou A."/>
            <person name="Barry K."/>
            <person name="LaButti K."/>
            <person name="Viragh M."/>
            <person name="Koriabine M."/>
            <person name="Yan M."/>
            <person name="Riley R."/>
            <person name="Champramary S."/>
            <person name="Plett K.L."/>
            <person name="Tsai I.J."/>
            <person name="Slot J."/>
            <person name="Sipos G."/>
            <person name="Plett J."/>
            <person name="Nagy L.G."/>
            <person name="Grigoriev I.V."/>
        </authorList>
    </citation>
    <scope>NUCLEOTIDE SEQUENCE</scope>
    <source>
        <strain evidence="1">CCBAS 213</strain>
    </source>
</reference>
<sequence>MAKGLRNHLYKCSSIAQKPTLVGIWKKNEEMYFIKDVCLSMIVDHLTVTDTDIKNDFTADVPEDHNEHICICGDVYKHVQGQYTQLLCSVCGDHYQQRISATYTEDLKGKSLMTYESHQEETNKPISLPSIFVTMLQEESKQESEIAREREEAAAKELTEKIDLKCDPNSIVEVSSGEMTLE</sequence>
<dbReference type="Proteomes" id="UP001175211">
    <property type="component" value="Unassembled WGS sequence"/>
</dbReference>
<evidence type="ECO:0000313" key="1">
    <source>
        <dbReference type="EMBL" id="KAK0464758.1"/>
    </source>
</evidence>
<dbReference type="EMBL" id="JAUEPS010000006">
    <property type="protein sequence ID" value="KAK0464758.1"/>
    <property type="molecule type" value="Genomic_DNA"/>
</dbReference>
<dbReference type="GeneID" id="85352863"/>
<proteinExistence type="predicted"/>
<organism evidence="1 2">
    <name type="scientific">Armillaria tabescens</name>
    <name type="common">Ringless honey mushroom</name>
    <name type="synonym">Agaricus tabescens</name>
    <dbReference type="NCBI Taxonomy" id="1929756"/>
    <lineage>
        <taxon>Eukaryota</taxon>
        <taxon>Fungi</taxon>
        <taxon>Dikarya</taxon>
        <taxon>Basidiomycota</taxon>
        <taxon>Agaricomycotina</taxon>
        <taxon>Agaricomycetes</taxon>
        <taxon>Agaricomycetidae</taxon>
        <taxon>Agaricales</taxon>
        <taxon>Marasmiineae</taxon>
        <taxon>Physalacriaceae</taxon>
        <taxon>Desarmillaria</taxon>
    </lineage>
</organism>
<evidence type="ECO:0000313" key="2">
    <source>
        <dbReference type="Proteomes" id="UP001175211"/>
    </source>
</evidence>
<gene>
    <name evidence="1" type="ORF">EV420DRAFT_1476148</name>
</gene>
<keyword evidence="2" id="KW-1185">Reference proteome</keyword>
<accession>A0AA39TS74</accession>
<dbReference type="AlphaFoldDB" id="A0AA39TS74"/>
<protein>
    <submittedName>
        <fullName evidence="1">Uncharacterized protein</fullName>
    </submittedName>
</protein>
<dbReference type="RefSeq" id="XP_060335879.1">
    <property type="nucleotide sequence ID" value="XM_060469315.1"/>
</dbReference>